<reference evidence="2" key="2">
    <citation type="submission" date="2016-06" db="EMBL/GenBank/DDBJ databases">
        <title>The genome of a short-lived fish provides insights into sex chromosome evolution and the genetic control of aging.</title>
        <authorList>
            <person name="Reichwald K."/>
            <person name="Felder M."/>
            <person name="Petzold A."/>
            <person name="Koch P."/>
            <person name="Groth M."/>
            <person name="Platzer M."/>
        </authorList>
    </citation>
    <scope>NUCLEOTIDE SEQUENCE</scope>
    <source>
        <tissue evidence="2">Brain</tissue>
    </source>
</reference>
<accession>A0A1A7X8P0</accession>
<evidence type="ECO:0000313" key="2">
    <source>
        <dbReference type="EMBL" id="SBP14313.1"/>
    </source>
</evidence>
<gene>
    <name evidence="2" type="primary">Nfu_g_1_012487</name>
</gene>
<name>A0A1A7X8P0_9TELE</name>
<feature type="region of interest" description="Disordered" evidence="1">
    <location>
        <begin position="1"/>
        <end position="37"/>
    </location>
</feature>
<reference evidence="2" key="1">
    <citation type="submission" date="2016-05" db="EMBL/GenBank/DDBJ databases">
        <authorList>
            <person name="Lavstsen T."/>
            <person name="Jespersen J.S."/>
        </authorList>
    </citation>
    <scope>NUCLEOTIDE SEQUENCE</scope>
    <source>
        <tissue evidence="2">Brain</tissue>
    </source>
</reference>
<evidence type="ECO:0000256" key="1">
    <source>
        <dbReference type="SAM" id="MobiDB-lite"/>
    </source>
</evidence>
<organism evidence="2">
    <name type="scientific">Iconisemion striatum</name>
    <dbReference type="NCBI Taxonomy" id="60296"/>
    <lineage>
        <taxon>Eukaryota</taxon>
        <taxon>Metazoa</taxon>
        <taxon>Chordata</taxon>
        <taxon>Craniata</taxon>
        <taxon>Vertebrata</taxon>
        <taxon>Euteleostomi</taxon>
        <taxon>Actinopterygii</taxon>
        <taxon>Neopterygii</taxon>
        <taxon>Teleostei</taxon>
        <taxon>Neoteleostei</taxon>
        <taxon>Acanthomorphata</taxon>
        <taxon>Ovalentaria</taxon>
        <taxon>Atherinomorphae</taxon>
        <taxon>Cyprinodontiformes</taxon>
        <taxon>Nothobranchiidae</taxon>
        <taxon>Iconisemion</taxon>
    </lineage>
</organism>
<dbReference type="AlphaFoldDB" id="A0A1A7X8P0"/>
<feature type="non-terminal residue" evidence="2">
    <location>
        <position position="37"/>
    </location>
</feature>
<proteinExistence type="predicted"/>
<protein>
    <submittedName>
        <fullName evidence="2">Uncharacterized protein</fullName>
    </submittedName>
</protein>
<dbReference type="EMBL" id="HADW01012913">
    <property type="protein sequence ID" value="SBP14313.1"/>
    <property type="molecule type" value="Transcribed_RNA"/>
</dbReference>
<sequence>MTESSGQTIDSSTGSGPSLLDPSVLADTLVRHEQTIQ</sequence>
<feature type="compositionally biased region" description="Polar residues" evidence="1">
    <location>
        <begin position="1"/>
        <end position="16"/>
    </location>
</feature>